<dbReference type="InterPro" id="IPR050951">
    <property type="entry name" value="Retrovirus_Pol_polyprotein"/>
</dbReference>
<reference evidence="3" key="2">
    <citation type="submission" date="2025-05" db="UniProtKB">
        <authorList>
            <consortium name="Ensembl"/>
        </authorList>
    </citation>
    <scope>IDENTIFICATION</scope>
</reference>
<dbReference type="Gene3D" id="3.30.420.10">
    <property type="entry name" value="Ribonuclease H-like superfamily/Ribonuclease H"/>
    <property type="match status" value="1"/>
</dbReference>
<dbReference type="PANTHER" id="PTHR37984:SF15">
    <property type="entry name" value="INTEGRASE CATALYTIC DOMAIN-CONTAINING PROTEIN"/>
    <property type="match status" value="1"/>
</dbReference>
<dbReference type="GO" id="GO:0015074">
    <property type="term" value="P:DNA integration"/>
    <property type="evidence" value="ECO:0007669"/>
    <property type="project" value="InterPro"/>
</dbReference>
<dbReference type="InterPro" id="IPR036397">
    <property type="entry name" value="RNaseH_sf"/>
</dbReference>
<accession>A0AAQ4Q4K7</accession>
<dbReference type="AlphaFoldDB" id="A0AAQ4Q4K7"/>
<name>A0AAQ4Q4K7_GASAC</name>
<dbReference type="PANTHER" id="PTHR37984">
    <property type="entry name" value="PROTEIN CBG26694"/>
    <property type="match status" value="1"/>
</dbReference>
<protein>
    <recommendedName>
        <fullName evidence="2">Integrase catalytic domain-containing protein</fullName>
    </recommendedName>
</protein>
<feature type="region of interest" description="Disordered" evidence="1">
    <location>
        <begin position="353"/>
        <end position="379"/>
    </location>
</feature>
<dbReference type="Pfam" id="PF00665">
    <property type="entry name" value="rve"/>
    <property type="match status" value="1"/>
</dbReference>
<evidence type="ECO:0000313" key="3">
    <source>
        <dbReference type="Ensembl" id="ENSGACP00000046114.1"/>
    </source>
</evidence>
<evidence type="ECO:0000256" key="1">
    <source>
        <dbReference type="SAM" id="MobiDB-lite"/>
    </source>
</evidence>
<evidence type="ECO:0000259" key="2">
    <source>
        <dbReference type="PROSITE" id="PS50994"/>
    </source>
</evidence>
<dbReference type="GO" id="GO:0003676">
    <property type="term" value="F:nucleic acid binding"/>
    <property type="evidence" value="ECO:0007669"/>
    <property type="project" value="InterPro"/>
</dbReference>
<evidence type="ECO:0000313" key="4">
    <source>
        <dbReference type="Proteomes" id="UP000007635"/>
    </source>
</evidence>
<dbReference type="GeneTree" id="ENSGT01000000214408"/>
<dbReference type="InterPro" id="IPR012337">
    <property type="entry name" value="RNaseH-like_sf"/>
</dbReference>
<dbReference type="Ensembl" id="ENSGACT00000054514.1">
    <property type="protein sequence ID" value="ENSGACP00000065904.1"/>
    <property type="gene ID" value="ENSGACG00000030329.1"/>
</dbReference>
<organism evidence="3 4">
    <name type="scientific">Gasterosteus aculeatus aculeatus</name>
    <name type="common">three-spined stickleback</name>
    <dbReference type="NCBI Taxonomy" id="481459"/>
    <lineage>
        <taxon>Eukaryota</taxon>
        <taxon>Metazoa</taxon>
        <taxon>Chordata</taxon>
        <taxon>Craniata</taxon>
        <taxon>Vertebrata</taxon>
        <taxon>Euteleostomi</taxon>
        <taxon>Actinopterygii</taxon>
        <taxon>Neopterygii</taxon>
        <taxon>Teleostei</taxon>
        <taxon>Neoteleostei</taxon>
        <taxon>Acanthomorphata</taxon>
        <taxon>Eupercaria</taxon>
        <taxon>Perciformes</taxon>
        <taxon>Cottioidei</taxon>
        <taxon>Gasterosteales</taxon>
        <taxon>Gasterosteidae</taxon>
        <taxon>Gasterosteus</taxon>
    </lineage>
</organism>
<dbReference type="Ensembl" id="ENSGACT00000059753.1">
    <property type="protein sequence ID" value="ENSGACP00000046114.1"/>
    <property type="gene ID" value="ENSGACG00000030329.1"/>
</dbReference>
<feature type="domain" description="Integrase catalytic" evidence="2">
    <location>
        <begin position="32"/>
        <end position="190"/>
    </location>
</feature>
<dbReference type="SUPFAM" id="SSF53098">
    <property type="entry name" value="Ribonuclease H-like"/>
    <property type="match status" value="1"/>
</dbReference>
<reference evidence="3 4" key="1">
    <citation type="journal article" date="2021" name="G3 (Bethesda)">
        <title>Improved contiguity of the threespine stickleback genome using long-read sequencing.</title>
        <authorList>
            <person name="Nath S."/>
            <person name="Shaw D.E."/>
            <person name="White M.A."/>
        </authorList>
    </citation>
    <scope>NUCLEOTIDE SEQUENCE [LARGE SCALE GENOMIC DNA]</scope>
    <source>
        <strain evidence="3 4">Lake Benthic</strain>
    </source>
</reference>
<dbReference type="PROSITE" id="PS50994">
    <property type="entry name" value="INTEGRASE"/>
    <property type="match status" value="1"/>
</dbReference>
<dbReference type="InterPro" id="IPR001584">
    <property type="entry name" value="Integrase_cat-core"/>
</dbReference>
<sequence>MEQEVRHFHLGCVTCSLQRKRVEPRAPLNPIAVSYPLEVVGLDFLSLGRPTDRIQNILVATDLFTRYSWAIPTHDQTAQTTVKALWTHVIQPFGCPARFHSDRGPNFESALMKQLCDTYGITKSRTTPYHRAGNGGAERFNQTLLNMLRSLETEKQNRWPEYLLELVHAYNNTIHSATSYTPSFLMFGRHLRLPVHVGLGVGPQQLRHDIGGWILDHQQRLSLAYCIARQKMDNAASQSKQHYDKRAKATPLLPGERVWVRNRNRRGQGKLCTWWDPEQFVIVELVGNTGLVYRIKPEKGGRERTVHRNALKVCLAPPIDPNPRTNGPAAETHWLQGTAFYGFAPAPVMVPAQEQGPEVAPRRSNRTNLGQPPARYREI</sequence>
<proteinExistence type="predicted"/>
<dbReference type="Proteomes" id="UP000007635">
    <property type="component" value="Chromosome VII"/>
</dbReference>
<keyword evidence="4" id="KW-1185">Reference proteome</keyword>
<dbReference type="FunFam" id="3.30.420.10:FF:000032">
    <property type="entry name" value="Retrovirus-related Pol polyprotein from transposon 297-like Protein"/>
    <property type="match status" value="1"/>
</dbReference>